<keyword evidence="1" id="KW-0805">Transcription regulation</keyword>
<proteinExistence type="predicted"/>
<keyword evidence="2" id="KW-0238">DNA-binding</keyword>
<dbReference type="InterPro" id="IPR008920">
    <property type="entry name" value="TF_FadR/GntR_C"/>
</dbReference>
<dbReference type="Pfam" id="PF07729">
    <property type="entry name" value="FCD"/>
    <property type="match status" value="1"/>
</dbReference>
<reference evidence="5" key="1">
    <citation type="submission" date="2021-02" db="EMBL/GenBank/DDBJ databases">
        <title>Taxonomy, biology and ecology of Rhodococcus bacteria occurring in California pistachio and other woody hosts as revealed by genome sequence analyses.</title>
        <authorList>
            <person name="Riely B."/>
            <person name="Gai Y."/>
        </authorList>
    </citation>
    <scope>NUCLEOTIDE SEQUENCE</scope>
    <source>
        <strain evidence="5">BP-295</strain>
    </source>
</reference>
<comment type="caution">
    <text evidence="5">The sequence shown here is derived from an EMBL/GenBank/DDBJ whole genome shotgun (WGS) entry which is preliminary data.</text>
</comment>
<dbReference type="InterPro" id="IPR000524">
    <property type="entry name" value="Tscrpt_reg_HTH_GntR"/>
</dbReference>
<evidence type="ECO:0000313" key="5">
    <source>
        <dbReference type="EMBL" id="MBM7279509.1"/>
    </source>
</evidence>
<gene>
    <name evidence="5" type="ORF">JTZ10_17325</name>
</gene>
<evidence type="ECO:0000256" key="1">
    <source>
        <dbReference type="ARBA" id="ARBA00023015"/>
    </source>
</evidence>
<dbReference type="GO" id="GO:0003700">
    <property type="term" value="F:DNA-binding transcription factor activity"/>
    <property type="evidence" value="ECO:0007669"/>
    <property type="project" value="InterPro"/>
</dbReference>
<dbReference type="SUPFAM" id="SSF46785">
    <property type="entry name" value="Winged helix' DNA-binding domain"/>
    <property type="match status" value="1"/>
</dbReference>
<dbReference type="SMART" id="SM00345">
    <property type="entry name" value="HTH_GNTR"/>
    <property type="match status" value="1"/>
</dbReference>
<dbReference type="PANTHER" id="PTHR43537:SF5">
    <property type="entry name" value="UXU OPERON TRANSCRIPTIONAL REGULATOR"/>
    <property type="match status" value="1"/>
</dbReference>
<dbReference type="CDD" id="cd07377">
    <property type="entry name" value="WHTH_GntR"/>
    <property type="match status" value="1"/>
</dbReference>
<dbReference type="Gene3D" id="1.10.10.10">
    <property type="entry name" value="Winged helix-like DNA-binding domain superfamily/Winged helix DNA-binding domain"/>
    <property type="match status" value="1"/>
</dbReference>
<name>A0AAW4G8R1_GORRU</name>
<dbReference type="AlphaFoldDB" id="A0AAW4G8R1"/>
<evidence type="ECO:0000313" key="6">
    <source>
        <dbReference type="Proteomes" id="UP001195196"/>
    </source>
</evidence>
<dbReference type="GO" id="GO:0003677">
    <property type="term" value="F:DNA binding"/>
    <property type="evidence" value="ECO:0007669"/>
    <property type="project" value="UniProtKB-KW"/>
</dbReference>
<dbReference type="PROSITE" id="PS50949">
    <property type="entry name" value="HTH_GNTR"/>
    <property type="match status" value="1"/>
</dbReference>
<dbReference type="SMART" id="SM00895">
    <property type="entry name" value="FCD"/>
    <property type="match status" value="1"/>
</dbReference>
<dbReference type="SUPFAM" id="SSF48008">
    <property type="entry name" value="GntR ligand-binding domain-like"/>
    <property type="match status" value="1"/>
</dbReference>
<protein>
    <submittedName>
        <fullName evidence="5">GntR family transcriptional regulator</fullName>
    </submittedName>
</protein>
<dbReference type="InterPro" id="IPR036390">
    <property type="entry name" value="WH_DNA-bd_sf"/>
</dbReference>
<dbReference type="InterPro" id="IPR011711">
    <property type="entry name" value="GntR_C"/>
</dbReference>
<dbReference type="PANTHER" id="PTHR43537">
    <property type="entry name" value="TRANSCRIPTIONAL REGULATOR, GNTR FAMILY"/>
    <property type="match status" value="1"/>
</dbReference>
<evidence type="ECO:0000259" key="4">
    <source>
        <dbReference type="PROSITE" id="PS50949"/>
    </source>
</evidence>
<organism evidence="5 6">
    <name type="scientific">Gordonia rubripertincta</name>
    <name type="common">Rhodococcus corallinus</name>
    <dbReference type="NCBI Taxonomy" id="36822"/>
    <lineage>
        <taxon>Bacteria</taxon>
        <taxon>Bacillati</taxon>
        <taxon>Actinomycetota</taxon>
        <taxon>Actinomycetes</taxon>
        <taxon>Mycobacteriales</taxon>
        <taxon>Gordoniaceae</taxon>
        <taxon>Gordonia</taxon>
    </lineage>
</organism>
<keyword evidence="3" id="KW-0804">Transcription</keyword>
<dbReference type="InterPro" id="IPR036388">
    <property type="entry name" value="WH-like_DNA-bd_sf"/>
</dbReference>
<evidence type="ECO:0000256" key="2">
    <source>
        <dbReference type="ARBA" id="ARBA00023125"/>
    </source>
</evidence>
<sequence>MGNSPKTRSGTTVDELCTALRDRIVSGKYFPGQRMSQEQLAAEFKVSRTPLREAFQRLEADGLLVSTANRGVHVAPIVNSETEQSYALRILVEPPTVAAMVEVLTDAEIEQMQTALADMRKYRDHNKKFQKAHQAFHDVIRVLYPKSFAELSHSLHTMIYRHQSVYLSHQRTPEDFIDLDSDLVEAIAEGRTGSARRILEFHLIDAALGLVLDADPDHEFDSLLVALRGRDIVIEHDDAGRIPRPARIYWLDHDKALPERATSNLILTYAPR</sequence>
<accession>A0AAW4G8R1</accession>
<dbReference type="PRINTS" id="PR00035">
    <property type="entry name" value="HTHGNTR"/>
</dbReference>
<dbReference type="EMBL" id="JAFFGU010000009">
    <property type="protein sequence ID" value="MBM7279509.1"/>
    <property type="molecule type" value="Genomic_DNA"/>
</dbReference>
<evidence type="ECO:0000256" key="3">
    <source>
        <dbReference type="ARBA" id="ARBA00023163"/>
    </source>
</evidence>
<dbReference type="Pfam" id="PF00392">
    <property type="entry name" value="GntR"/>
    <property type="match status" value="1"/>
</dbReference>
<dbReference type="Gene3D" id="1.20.120.530">
    <property type="entry name" value="GntR ligand-binding domain-like"/>
    <property type="match status" value="1"/>
</dbReference>
<dbReference type="Proteomes" id="UP001195196">
    <property type="component" value="Unassembled WGS sequence"/>
</dbReference>
<feature type="domain" description="HTH gntR-type" evidence="4">
    <location>
        <begin position="10"/>
        <end position="77"/>
    </location>
</feature>